<evidence type="ECO:0000259" key="1">
    <source>
        <dbReference type="PROSITE" id="PS50994"/>
    </source>
</evidence>
<dbReference type="Gene3D" id="3.30.420.10">
    <property type="entry name" value="Ribonuclease H-like superfamily/Ribonuclease H"/>
    <property type="match status" value="1"/>
</dbReference>
<dbReference type="GO" id="GO:0015074">
    <property type="term" value="P:DNA integration"/>
    <property type="evidence" value="ECO:0007669"/>
    <property type="project" value="InterPro"/>
</dbReference>
<dbReference type="PANTHER" id="PTHR35046:SF26">
    <property type="entry name" value="RNA-DIRECTED DNA POLYMERASE"/>
    <property type="match status" value="1"/>
</dbReference>
<comment type="caution">
    <text evidence="2">The sequence shown here is derived from an EMBL/GenBank/DDBJ whole genome shotgun (WGS) entry which is preliminary data.</text>
</comment>
<dbReference type="InterPro" id="IPR001584">
    <property type="entry name" value="Integrase_cat-core"/>
</dbReference>
<dbReference type="AlphaFoldDB" id="A0AAP0B1U1"/>
<dbReference type="InterPro" id="IPR036397">
    <property type="entry name" value="RNaseH_sf"/>
</dbReference>
<dbReference type="PANTHER" id="PTHR35046">
    <property type="entry name" value="ZINC KNUCKLE (CCHC-TYPE) FAMILY PROTEIN"/>
    <property type="match status" value="1"/>
</dbReference>
<dbReference type="EMBL" id="JBBWWQ010000017">
    <property type="protein sequence ID" value="KAK8923696.1"/>
    <property type="molecule type" value="Genomic_DNA"/>
</dbReference>
<protein>
    <recommendedName>
        <fullName evidence="1">Integrase catalytic domain-containing protein</fullName>
    </recommendedName>
</protein>
<proteinExistence type="predicted"/>
<feature type="domain" description="Integrase catalytic" evidence="1">
    <location>
        <begin position="42"/>
        <end position="207"/>
    </location>
</feature>
<dbReference type="Proteomes" id="UP001418222">
    <property type="component" value="Unassembled WGS sequence"/>
</dbReference>
<dbReference type="Gene3D" id="1.10.340.70">
    <property type="match status" value="1"/>
</dbReference>
<gene>
    <name evidence="2" type="ORF">KSP39_PZI019138</name>
</gene>
<dbReference type="InterPro" id="IPR012337">
    <property type="entry name" value="RNaseH-like_sf"/>
</dbReference>
<dbReference type="SUPFAM" id="SSF53098">
    <property type="entry name" value="Ribonuclease H-like"/>
    <property type="match status" value="1"/>
</dbReference>
<accession>A0AAP0B1U1</accession>
<dbReference type="PROSITE" id="PS50994">
    <property type="entry name" value="INTEGRASE"/>
    <property type="match status" value="1"/>
</dbReference>
<evidence type="ECO:0000313" key="3">
    <source>
        <dbReference type="Proteomes" id="UP001418222"/>
    </source>
</evidence>
<organism evidence="2 3">
    <name type="scientific">Platanthera zijinensis</name>
    <dbReference type="NCBI Taxonomy" id="2320716"/>
    <lineage>
        <taxon>Eukaryota</taxon>
        <taxon>Viridiplantae</taxon>
        <taxon>Streptophyta</taxon>
        <taxon>Embryophyta</taxon>
        <taxon>Tracheophyta</taxon>
        <taxon>Spermatophyta</taxon>
        <taxon>Magnoliopsida</taxon>
        <taxon>Liliopsida</taxon>
        <taxon>Asparagales</taxon>
        <taxon>Orchidaceae</taxon>
        <taxon>Orchidoideae</taxon>
        <taxon>Orchideae</taxon>
        <taxon>Orchidinae</taxon>
        <taxon>Platanthera</taxon>
    </lineage>
</organism>
<dbReference type="GO" id="GO:0003676">
    <property type="term" value="F:nucleic acid binding"/>
    <property type="evidence" value="ECO:0007669"/>
    <property type="project" value="InterPro"/>
</dbReference>
<sequence>MHVDLKKTVWWSGFKSDVAEYVGRCETCKLVKAECQRSRGNLQPLPISEWNFEDISMYFVHGLPRSQSGNDSLWVIVDRLSKVAHFIPNKRTDQGPRLAQLYVHGIVRLYGVPKTIISDKKGRFTSQERRYVQERLSNKLHFSTAFHPQTNGQTERTNRTFEDMLRMCVLDFGGKWEKYVTLVKLSYNKSFQSSIEMTTFEASYDKRCRTLLCWAESEERTSI</sequence>
<dbReference type="Pfam" id="PF17921">
    <property type="entry name" value="Integrase_H2C2"/>
    <property type="match status" value="1"/>
</dbReference>
<keyword evidence="3" id="KW-1185">Reference proteome</keyword>
<reference evidence="2 3" key="1">
    <citation type="journal article" date="2022" name="Nat. Plants">
        <title>Genomes of leafy and leafless Platanthera orchids illuminate the evolution of mycoheterotrophy.</title>
        <authorList>
            <person name="Li M.H."/>
            <person name="Liu K.W."/>
            <person name="Li Z."/>
            <person name="Lu H.C."/>
            <person name="Ye Q.L."/>
            <person name="Zhang D."/>
            <person name="Wang J.Y."/>
            <person name="Li Y.F."/>
            <person name="Zhong Z.M."/>
            <person name="Liu X."/>
            <person name="Yu X."/>
            <person name="Liu D.K."/>
            <person name="Tu X.D."/>
            <person name="Liu B."/>
            <person name="Hao Y."/>
            <person name="Liao X.Y."/>
            <person name="Jiang Y.T."/>
            <person name="Sun W.H."/>
            <person name="Chen J."/>
            <person name="Chen Y.Q."/>
            <person name="Ai Y."/>
            <person name="Zhai J.W."/>
            <person name="Wu S.S."/>
            <person name="Zhou Z."/>
            <person name="Hsiao Y.Y."/>
            <person name="Wu W.L."/>
            <person name="Chen Y.Y."/>
            <person name="Lin Y.F."/>
            <person name="Hsu J.L."/>
            <person name="Li C.Y."/>
            <person name="Wang Z.W."/>
            <person name="Zhao X."/>
            <person name="Zhong W.Y."/>
            <person name="Ma X.K."/>
            <person name="Ma L."/>
            <person name="Huang J."/>
            <person name="Chen G.Z."/>
            <person name="Huang M.Z."/>
            <person name="Huang L."/>
            <person name="Peng D.H."/>
            <person name="Luo Y.B."/>
            <person name="Zou S.Q."/>
            <person name="Chen S.P."/>
            <person name="Lan S."/>
            <person name="Tsai W.C."/>
            <person name="Van de Peer Y."/>
            <person name="Liu Z.J."/>
        </authorList>
    </citation>
    <scope>NUCLEOTIDE SEQUENCE [LARGE SCALE GENOMIC DNA]</scope>
    <source>
        <strain evidence="2">Lor287</strain>
    </source>
</reference>
<evidence type="ECO:0000313" key="2">
    <source>
        <dbReference type="EMBL" id="KAK8923696.1"/>
    </source>
</evidence>
<dbReference type="InterPro" id="IPR041588">
    <property type="entry name" value="Integrase_H2C2"/>
</dbReference>
<name>A0AAP0B1U1_9ASPA</name>